<dbReference type="InterPro" id="IPR008995">
    <property type="entry name" value="Mo/tungstate-bd_C_term_dom"/>
</dbReference>
<keyword evidence="2" id="KW-1185">Reference proteome</keyword>
<name>A0ABV0EEX4_9BURK</name>
<dbReference type="RefSeq" id="WP_347307225.1">
    <property type="nucleotide sequence ID" value="NZ_JBAJEX010000002.1"/>
</dbReference>
<dbReference type="Proteomes" id="UP001482231">
    <property type="component" value="Unassembled WGS sequence"/>
</dbReference>
<gene>
    <name evidence="1" type="ORF">V6E02_03550</name>
</gene>
<proteinExistence type="predicted"/>
<sequence>MITTGTEKTLGLKVGDAVCALIKASHVILGVDQASHLACRLRACARGRLFPFVVTKPDGV</sequence>
<accession>A0ABV0EEX4</accession>
<organism evidence="1 2">
    <name type="scientific">Thiobacter aerophilum</name>
    <dbReference type="NCBI Taxonomy" id="3121275"/>
    <lineage>
        <taxon>Bacteria</taxon>
        <taxon>Pseudomonadati</taxon>
        <taxon>Pseudomonadota</taxon>
        <taxon>Betaproteobacteria</taxon>
        <taxon>Burkholderiales</taxon>
        <taxon>Thiobacteraceae</taxon>
        <taxon>Thiobacter</taxon>
    </lineage>
</organism>
<evidence type="ECO:0000313" key="2">
    <source>
        <dbReference type="Proteomes" id="UP001482231"/>
    </source>
</evidence>
<protein>
    <submittedName>
        <fullName evidence="1">Uncharacterized protein</fullName>
    </submittedName>
</protein>
<comment type="caution">
    <text evidence="1">The sequence shown here is derived from an EMBL/GenBank/DDBJ whole genome shotgun (WGS) entry which is preliminary data.</text>
</comment>
<dbReference type="SUPFAM" id="SSF50331">
    <property type="entry name" value="MOP-like"/>
    <property type="match status" value="1"/>
</dbReference>
<dbReference type="EMBL" id="JBAJEX010000002">
    <property type="protein sequence ID" value="MEO1766288.1"/>
    <property type="molecule type" value="Genomic_DNA"/>
</dbReference>
<evidence type="ECO:0000313" key="1">
    <source>
        <dbReference type="EMBL" id="MEO1766288.1"/>
    </source>
</evidence>
<dbReference type="Gene3D" id="2.40.50.100">
    <property type="match status" value="1"/>
</dbReference>
<reference evidence="1 2" key="1">
    <citation type="submission" date="2024-02" db="EMBL/GenBank/DDBJ databases">
        <title>New thermophilic sulfur-oxidizing bacteria from a hot springs of the Uzon caldera (Kamchatka, Russia).</title>
        <authorList>
            <person name="Dukat A.M."/>
            <person name="Elcheninov A.G."/>
            <person name="Frolov E.N."/>
        </authorList>
    </citation>
    <scope>NUCLEOTIDE SEQUENCE [LARGE SCALE GENOMIC DNA]</scope>
    <source>
        <strain evidence="1 2">AK1</strain>
    </source>
</reference>